<dbReference type="Proteomes" id="UP000285744">
    <property type="component" value="Unassembled WGS sequence"/>
</dbReference>
<dbReference type="GO" id="GO:0003700">
    <property type="term" value="F:DNA-binding transcription factor activity"/>
    <property type="evidence" value="ECO:0007669"/>
    <property type="project" value="InterPro"/>
</dbReference>
<dbReference type="PANTHER" id="PTHR44846">
    <property type="entry name" value="MANNOSYL-D-GLYCERATE TRANSPORT/METABOLISM SYSTEM REPRESSOR MNGR-RELATED"/>
    <property type="match status" value="1"/>
</dbReference>
<dbReference type="CDD" id="cd07377">
    <property type="entry name" value="WHTH_GntR"/>
    <property type="match status" value="1"/>
</dbReference>
<dbReference type="PANTHER" id="PTHR44846:SF17">
    <property type="entry name" value="GNTR-FAMILY TRANSCRIPTIONAL REGULATOR"/>
    <property type="match status" value="1"/>
</dbReference>
<dbReference type="InterPro" id="IPR036388">
    <property type="entry name" value="WH-like_DNA-bd_sf"/>
</dbReference>
<keyword evidence="1" id="KW-0805">Transcription regulation</keyword>
<name>A0A420F3V5_9ACTN</name>
<dbReference type="GO" id="GO:0045892">
    <property type="term" value="P:negative regulation of DNA-templated transcription"/>
    <property type="evidence" value="ECO:0007669"/>
    <property type="project" value="TreeGrafter"/>
</dbReference>
<evidence type="ECO:0000259" key="4">
    <source>
        <dbReference type="PROSITE" id="PS50949"/>
    </source>
</evidence>
<evidence type="ECO:0000313" key="5">
    <source>
        <dbReference type="EMBL" id="RKF27597.1"/>
    </source>
</evidence>
<keyword evidence="3" id="KW-0804">Transcription</keyword>
<dbReference type="InterPro" id="IPR050679">
    <property type="entry name" value="Bact_HTH_transcr_reg"/>
</dbReference>
<evidence type="ECO:0000313" key="6">
    <source>
        <dbReference type="Proteomes" id="UP000285744"/>
    </source>
</evidence>
<dbReference type="Gene3D" id="1.10.10.10">
    <property type="entry name" value="Winged helix-like DNA-binding domain superfamily/Winged helix DNA-binding domain"/>
    <property type="match status" value="1"/>
</dbReference>
<dbReference type="PROSITE" id="PS50949">
    <property type="entry name" value="HTH_GNTR"/>
    <property type="match status" value="1"/>
</dbReference>
<dbReference type="InterPro" id="IPR000524">
    <property type="entry name" value="Tscrpt_reg_HTH_GntR"/>
</dbReference>
<reference evidence="5 6" key="1">
    <citation type="journal article" date="2018" name="Int. J. Syst. Evol. Microbiol.">
        <title>Micromonospora globbae sp. nov., an endophytic actinomycete isolated from roots of Globba winitii C. H. Wright.</title>
        <authorList>
            <person name="Kuncharoen N."/>
            <person name="Pittayakhajonwut P."/>
            <person name="Tanasupawat S."/>
        </authorList>
    </citation>
    <scope>NUCLEOTIDE SEQUENCE [LARGE SCALE GENOMIC DNA]</scope>
    <source>
        <strain evidence="5 6">WPS1-2</strain>
    </source>
</reference>
<accession>A0A420F3V5</accession>
<dbReference type="SUPFAM" id="SSF46785">
    <property type="entry name" value="Winged helix' DNA-binding domain"/>
    <property type="match status" value="1"/>
</dbReference>
<protein>
    <submittedName>
        <fullName evidence="5">GntR family transcriptional regulator</fullName>
    </submittedName>
</protein>
<evidence type="ECO:0000256" key="3">
    <source>
        <dbReference type="ARBA" id="ARBA00023163"/>
    </source>
</evidence>
<feature type="domain" description="HTH gntR-type" evidence="4">
    <location>
        <begin position="5"/>
        <end position="73"/>
    </location>
</feature>
<dbReference type="SMART" id="SM00345">
    <property type="entry name" value="HTH_GNTR"/>
    <property type="match status" value="1"/>
</dbReference>
<dbReference type="EMBL" id="RAQQ01000006">
    <property type="protein sequence ID" value="RKF27597.1"/>
    <property type="molecule type" value="Genomic_DNA"/>
</dbReference>
<dbReference type="InterPro" id="IPR036390">
    <property type="entry name" value="WH_DNA-bd_sf"/>
</dbReference>
<evidence type="ECO:0000256" key="1">
    <source>
        <dbReference type="ARBA" id="ARBA00023015"/>
    </source>
</evidence>
<dbReference type="AlphaFoldDB" id="A0A420F3V5"/>
<comment type="caution">
    <text evidence="5">The sequence shown here is derived from an EMBL/GenBank/DDBJ whole genome shotgun (WGS) entry which is preliminary data.</text>
</comment>
<gene>
    <name evidence="5" type="ORF">D7I43_09630</name>
</gene>
<organism evidence="5 6">
    <name type="scientific">Micromonospora globbae</name>
    <dbReference type="NCBI Taxonomy" id="1894969"/>
    <lineage>
        <taxon>Bacteria</taxon>
        <taxon>Bacillati</taxon>
        <taxon>Actinomycetota</taxon>
        <taxon>Actinomycetes</taxon>
        <taxon>Micromonosporales</taxon>
        <taxon>Micromonosporaceae</taxon>
        <taxon>Micromonospora</taxon>
    </lineage>
</organism>
<sequence>MSGDRAAYLQVARDIREQVSSGQLKPGDKLPSFAALSEHYKVSNTVIRAAMLLLKAEGLIDGRQSKCVYVTDPHPR</sequence>
<proteinExistence type="predicted"/>
<dbReference type="OrthoDB" id="3579313at2"/>
<dbReference type="GO" id="GO:0003677">
    <property type="term" value="F:DNA binding"/>
    <property type="evidence" value="ECO:0007669"/>
    <property type="project" value="UniProtKB-KW"/>
</dbReference>
<dbReference type="RefSeq" id="WP_120328360.1">
    <property type="nucleotide sequence ID" value="NZ_JBFANR010000015.1"/>
</dbReference>
<dbReference type="Pfam" id="PF00392">
    <property type="entry name" value="GntR"/>
    <property type="match status" value="1"/>
</dbReference>
<keyword evidence="2" id="KW-0238">DNA-binding</keyword>
<evidence type="ECO:0000256" key="2">
    <source>
        <dbReference type="ARBA" id="ARBA00023125"/>
    </source>
</evidence>